<dbReference type="InterPro" id="IPR043128">
    <property type="entry name" value="Rev_trsase/Diguanyl_cyclase"/>
</dbReference>
<dbReference type="GO" id="GO:0043709">
    <property type="term" value="P:cell adhesion involved in single-species biofilm formation"/>
    <property type="evidence" value="ECO:0007669"/>
    <property type="project" value="TreeGrafter"/>
</dbReference>
<evidence type="ECO:0000259" key="7">
    <source>
        <dbReference type="PROSITE" id="PS50887"/>
    </source>
</evidence>
<dbReference type="InterPro" id="IPR050469">
    <property type="entry name" value="Diguanylate_Cyclase"/>
</dbReference>
<feature type="coiled-coil region" evidence="5">
    <location>
        <begin position="373"/>
        <end position="400"/>
    </location>
</feature>
<proteinExistence type="predicted"/>
<dbReference type="InterPro" id="IPR000160">
    <property type="entry name" value="GGDEF_dom"/>
</dbReference>
<comment type="cofactor">
    <cofactor evidence="1">
        <name>Mg(2+)</name>
        <dbReference type="ChEBI" id="CHEBI:18420"/>
    </cofactor>
</comment>
<dbReference type="Gene3D" id="3.30.70.270">
    <property type="match status" value="1"/>
</dbReference>
<feature type="transmembrane region" description="Helical" evidence="6">
    <location>
        <begin position="312"/>
        <end position="335"/>
    </location>
</feature>
<dbReference type="Proteomes" id="UP000255529">
    <property type="component" value="Unassembled WGS sequence"/>
</dbReference>
<keyword evidence="6" id="KW-1133">Transmembrane helix</keyword>
<dbReference type="GO" id="GO:0005886">
    <property type="term" value="C:plasma membrane"/>
    <property type="evidence" value="ECO:0007669"/>
    <property type="project" value="TreeGrafter"/>
</dbReference>
<dbReference type="SUPFAM" id="SSF55073">
    <property type="entry name" value="Nucleotide cyclase"/>
    <property type="match status" value="1"/>
</dbReference>
<gene>
    <name evidence="8" type="primary">pleD</name>
    <name evidence="8" type="ORF">NCTC11544_00437</name>
</gene>
<evidence type="ECO:0000256" key="1">
    <source>
        <dbReference type="ARBA" id="ARBA00001946"/>
    </source>
</evidence>
<reference evidence="8 9" key="1">
    <citation type="submission" date="2018-06" db="EMBL/GenBank/DDBJ databases">
        <authorList>
            <consortium name="Pathogen Informatics"/>
            <person name="Doyle S."/>
        </authorList>
    </citation>
    <scope>NUCLEOTIDE SEQUENCE [LARGE SCALE GENOMIC DNA]</scope>
    <source>
        <strain evidence="8 9">NCTC11544</strain>
    </source>
</reference>
<evidence type="ECO:0000256" key="3">
    <source>
        <dbReference type="ARBA" id="ARBA00012528"/>
    </source>
</evidence>
<comment type="pathway">
    <text evidence="2">Purine metabolism; 3',5'-cyclic di-GMP biosynthesis.</text>
</comment>
<feature type="domain" description="GGDEF" evidence="7">
    <location>
        <begin position="431"/>
        <end position="564"/>
    </location>
</feature>
<accession>A0A379YHA0</accession>
<organism evidence="8 9">
    <name type="scientific">Serratia quinivorans</name>
    <dbReference type="NCBI Taxonomy" id="137545"/>
    <lineage>
        <taxon>Bacteria</taxon>
        <taxon>Pseudomonadati</taxon>
        <taxon>Pseudomonadota</taxon>
        <taxon>Gammaproteobacteria</taxon>
        <taxon>Enterobacterales</taxon>
        <taxon>Yersiniaceae</taxon>
        <taxon>Serratia</taxon>
    </lineage>
</organism>
<evidence type="ECO:0000256" key="5">
    <source>
        <dbReference type="SAM" id="Coils"/>
    </source>
</evidence>
<evidence type="ECO:0000313" key="9">
    <source>
        <dbReference type="Proteomes" id="UP000255529"/>
    </source>
</evidence>
<name>A0A379YHA0_9GAMM</name>
<keyword evidence="6" id="KW-0472">Membrane</keyword>
<evidence type="ECO:0000256" key="4">
    <source>
        <dbReference type="ARBA" id="ARBA00034247"/>
    </source>
</evidence>
<dbReference type="CDD" id="cd01949">
    <property type="entry name" value="GGDEF"/>
    <property type="match status" value="1"/>
</dbReference>
<evidence type="ECO:0000313" key="8">
    <source>
        <dbReference type="EMBL" id="SUI44900.1"/>
    </source>
</evidence>
<dbReference type="EMBL" id="UGYN01000002">
    <property type="protein sequence ID" value="SUI44900.1"/>
    <property type="molecule type" value="Genomic_DNA"/>
</dbReference>
<dbReference type="Pfam" id="PF00990">
    <property type="entry name" value="GGDEF"/>
    <property type="match status" value="1"/>
</dbReference>
<protein>
    <recommendedName>
        <fullName evidence="3">diguanylate cyclase</fullName>
        <ecNumber evidence="3">2.7.7.65</ecNumber>
    </recommendedName>
</protein>
<dbReference type="NCBIfam" id="TIGR00254">
    <property type="entry name" value="GGDEF"/>
    <property type="match status" value="1"/>
</dbReference>
<dbReference type="SMART" id="SM00267">
    <property type="entry name" value="GGDEF"/>
    <property type="match status" value="1"/>
</dbReference>
<dbReference type="PANTHER" id="PTHR45138">
    <property type="entry name" value="REGULATORY COMPONENTS OF SENSORY TRANSDUCTION SYSTEM"/>
    <property type="match status" value="1"/>
</dbReference>
<dbReference type="FunFam" id="3.30.70.270:FF:000001">
    <property type="entry name" value="Diguanylate cyclase domain protein"/>
    <property type="match status" value="1"/>
</dbReference>
<sequence>MKVKYLIYFFTFALMSSFALFISDELVEAETGYRDNQLNLYKITRAKQISEAFQATLLAHRLKRLSLVDPHITSQQWQEADRIAREKIARFRPHIDSDISQQLGIRQKIAALSMLNLMEQLLNSDNLQLSLVTDANANANLFNINSAYYISQASKSYYRYSYDNRMVDADSFLFLEAVRLNNRLNLSVTELIDQVIDVNINPLERKVAYLKAVQLTGVLSSLSARLIFMKLSYNDVQTTFLVNDILEQISTKKIGQITNGLYTAVDTHSLYPTSSIYQYVKNLTELSQRLFQRSFEMEIAASQHKIYNSQTAIYGMISLGGLIALFIFLPTLVYCSNISRWLTKTHNNILRLSRGNMNIVPNEVFYGQELMAISDAIKQLKQYQLEKVTLENEKHLLIKELEASSFLDPLTNIYNRRKFFRECESLAASSYPLAFCLIDIDNFKNLNDNYGHHIGDQVLVAFGKLLQSTFRSSDIFCRYGGEEFAVILGNCTLENAREVISKLRERTHQFTLTLADGQKVRFTTSCGIAQVSDIRLLPTAIKQADEALYFSKNNGKDRIGIYTPTGFI</sequence>
<dbReference type="InterPro" id="IPR029787">
    <property type="entry name" value="Nucleotide_cyclase"/>
</dbReference>
<comment type="catalytic activity">
    <reaction evidence="4">
        <text>2 GTP = 3',3'-c-di-GMP + 2 diphosphate</text>
        <dbReference type="Rhea" id="RHEA:24898"/>
        <dbReference type="ChEBI" id="CHEBI:33019"/>
        <dbReference type="ChEBI" id="CHEBI:37565"/>
        <dbReference type="ChEBI" id="CHEBI:58805"/>
        <dbReference type="EC" id="2.7.7.65"/>
    </reaction>
</comment>
<dbReference type="AlphaFoldDB" id="A0A379YHA0"/>
<evidence type="ECO:0000256" key="6">
    <source>
        <dbReference type="SAM" id="Phobius"/>
    </source>
</evidence>
<dbReference type="GO" id="GO:0052621">
    <property type="term" value="F:diguanylate cyclase activity"/>
    <property type="evidence" value="ECO:0007669"/>
    <property type="project" value="UniProtKB-EC"/>
</dbReference>
<dbReference type="RefSeq" id="WP_115182824.1">
    <property type="nucleotide sequence ID" value="NZ_CAMKUF010000002.1"/>
</dbReference>
<keyword evidence="6" id="KW-0812">Transmembrane</keyword>
<dbReference type="PROSITE" id="PS50887">
    <property type="entry name" value="GGDEF"/>
    <property type="match status" value="1"/>
</dbReference>
<keyword evidence="5" id="KW-0175">Coiled coil</keyword>
<dbReference type="GO" id="GO:1902201">
    <property type="term" value="P:negative regulation of bacterial-type flagellum-dependent cell motility"/>
    <property type="evidence" value="ECO:0007669"/>
    <property type="project" value="TreeGrafter"/>
</dbReference>
<dbReference type="EC" id="2.7.7.65" evidence="3"/>
<dbReference type="PANTHER" id="PTHR45138:SF9">
    <property type="entry name" value="DIGUANYLATE CYCLASE DGCM-RELATED"/>
    <property type="match status" value="1"/>
</dbReference>
<evidence type="ECO:0000256" key="2">
    <source>
        <dbReference type="ARBA" id="ARBA00004665"/>
    </source>
</evidence>